<gene>
    <name evidence="2" type="ORF">CFK37_06275</name>
</gene>
<protein>
    <recommendedName>
        <fullName evidence="4">DUF1189 domain-containing protein</fullName>
    </recommendedName>
</protein>
<accession>A0A220U132</accession>
<proteinExistence type="predicted"/>
<dbReference type="EMBL" id="CP022315">
    <property type="protein sequence ID" value="ASK61789.1"/>
    <property type="molecule type" value="Genomic_DNA"/>
</dbReference>
<evidence type="ECO:0000313" key="3">
    <source>
        <dbReference type="Proteomes" id="UP000198312"/>
    </source>
</evidence>
<dbReference type="RefSeq" id="WP_089061049.1">
    <property type="nucleotide sequence ID" value="NZ_CP022315.1"/>
</dbReference>
<keyword evidence="1" id="KW-0812">Transmembrane</keyword>
<sequence length="162" mass="18906">MIFFNAFLDSLKLPSKRAVFQLNRIGMDITVIYMFIIMAIVAIPALLDRLTGTSGPGADMAVFFQLIYFFMFYYLPLTIIVFVVLSGIAYIFTWIAKILKRKLRFQLLWKMGAYTTTIPFLLYAVIALLFTVDDSMMWLFFIYSICILLKIVTVYPRRKKRT</sequence>
<reference evidence="2 3" key="1">
    <citation type="submission" date="2017-07" db="EMBL/GenBank/DDBJ databases">
        <title>Virgibacillus sp. LM2416.</title>
        <authorList>
            <person name="Tak E.J."/>
            <person name="Bae J.-W."/>
        </authorList>
    </citation>
    <scope>NUCLEOTIDE SEQUENCE [LARGE SCALE GENOMIC DNA]</scope>
    <source>
        <strain evidence="2 3">LM2416</strain>
    </source>
</reference>
<organism evidence="2 3">
    <name type="scientific">Virgibacillus phasianinus</name>
    <dbReference type="NCBI Taxonomy" id="2017483"/>
    <lineage>
        <taxon>Bacteria</taxon>
        <taxon>Bacillati</taxon>
        <taxon>Bacillota</taxon>
        <taxon>Bacilli</taxon>
        <taxon>Bacillales</taxon>
        <taxon>Bacillaceae</taxon>
        <taxon>Virgibacillus</taxon>
    </lineage>
</organism>
<name>A0A220U132_9BACI</name>
<dbReference type="KEGG" id="vil:CFK37_06275"/>
<keyword evidence="3" id="KW-1185">Reference proteome</keyword>
<evidence type="ECO:0000313" key="2">
    <source>
        <dbReference type="EMBL" id="ASK61789.1"/>
    </source>
</evidence>
<feature type="transmembrane region" description="Helical" evidence="1">
    <location>
        <begin position="25"/>
        <end position="47"/>
    </location>
</feature>
<feature type="transmembrane region" description="Helical" evidence="1">
    <location>
        <begin position="107"/>
        <end position="130"/>
    </location>
</feature>
<feature type="transmembrane region" description="Helical" evidence="1">
    <location>
        <begin position="136"/>
        <end position="155"/>
    </location>
</feature>
<evidence type="ECO:0008006" key="4">
    <source>
        <dbReference type="Google" id="ProtNLM"/>
    </source>
</evidence>
<evidence type="ECO:0000256" key="1">
    <source>
        <dbReference type="SAM" id="Phobius"/>
    </source>
</evidence>
<dbReference type="OrthoDB" id="2884954at2"/>
<keyword evidence="1" id="KW-1133">Transmembrane helix</keyword>
<feature type="transmembrane region" description="Helical" evidence="1">
    <location>
        <begin position="67"/>
        <end position="95"/>
    </location>
</feature>
<keyword evidence="1" id="KW-0472">Membrane</keyword>
<dbReference type="Proteomes" id="UP000198312">
    <property type="component" value="Chromosome"/>
</dbReference>
<dbReference type="AlphaFoldDB" id="A0A220U132"/>